<sequence length="319" mass="37147">MPIFERTIKMVLTTLLAIILAEQLHLSFGISAGIIALLSLQDTRKSSLAIAKSRLLAFFLAFAIAYLGFYLLGFNLWALFVYLLLSVPLLYYWHLEAGLVPITVLVSHLLLLKSLSIPVLLNELWLFLIGTGIALLGNTYMGKQTETIKNLQLQVETELKELLFAIEESLLDQFNHSLWEKRDTLEKNLEYALKLVYRDSHNQLFSQTNYQVHYFEMRQRQIRILKDILKSCQKLRGETRQSILLAHLIHETGQQLSEKNSALTLLEDIALLLETYRQGELPQSRQEFENRAQLFLLLQDLERFISEKTQFYKEYKEEY</sequence>
<organism evidence="8 9">
    <name type="scientific">Streptococcus bovimastitidis</name>
    <dbReference type="NCBI Taxonomy" id="1856638"/>
    <lineage>
        <taxon>Bacteria</taxon>
        <taxon>Bacillati</taxon>
        <taxon>Bacillota</taxon>
        <taxon>Bacilli</taxon>
        <taxon>Lactobacillales</taxon>
        <taxon>Streptococcaceae</taxon>
        <taxon>Streptococcus</taxon>
    </lineage>
</organism>
<dbReference type="OrthoDB" id="357521at2"/>
<name>A0A1L8MNN5_9STRE</name>
<dbReference type="RefSeq" id="WP_071793051.1">
    <property type="nucleotide sequence ID" value="NZ_LZDD01000001.1"/>
</dbReference>
<keyword evidence="3 6" id="KW-0812">Transmembrane</keyword>
<dbReference type="Gene3D" id="1.20.120.940">
    <property type="entry name" value="Putative aromatic acid exporter, C-terminal domain"/>
    <property type="match status" value="1"/>
</dbReference>
<dbReference type="InterPro" id="IPR021062">
    <property type="entry name" value="ArAE_1_C"/>
</dbReference>
<keyword evidence="5 6" id="KW-0472">Membrane</keyword>
<dbReference type="InterPro" id="IPR010343">
    <property type="entry name" value="ArAE_1"/>
</dbReference>
<comment type="caution">
    <text evidence="8">The sequence shown here is derived from an EMBL/GenBank/DDBJ whole genome shotgun (WGS) entry which is preliminary data.</text>
</comment>
<feature type="transmembrane region" description="Helical" evidence="6">
    <location>
        <begin position="124"/>
        <end position="141"/>
    </location>
</feature>
<dbReference type="PANTHER" id="PTHR40064:SF1">
    <property type="entry name" value="MEMBRANE PROTEIN"/>
    <property type="match status" value="1"/>
</dbReference>
<gene>
    <name evidence="8" type="ORF">A9Q68_02310</name>
</gene>
<keyword evidence="2" id="KW-1003">Cell membrane</keyword>
<dbReference type="PANTHER" id="PTHR40064">
    <property type="entry name" value="MEMBRANE PROTEIN-RELATED"/>
    <property type="match status" value="1"/>
</dbReference>
<accession>A0A1L8MNN5</accession>
<evidence type="ECO:0000256" key="1">
    <source>
        <dbReference type="ARBA" id="ARBA00004651"/>
    </source>
</evidence>
<dbReference type="Pfam" id="PF06081">
    <property type="entry name" value="ArAE_1"/>
    <property type="match status" value="1"/>
</dbReference>
<evidence type="ECO:0000256" key="5">
    <source>
        <dbReference type="ARBA" id="ARBA00023136"/>
    </source>
</evidence>
<feature type="transmembrane region" description="Helical" evidence="6">
    <location>
        <begin position="12"/>
        <end position="38"/>
    </location>
</feature>
<feature type="transmembrane region" description="Helical" evidence="6">
    <location>
        <begin position="91"/>
        <end position="112"/>
    </location>
</feature>
<feature type="domain" description="Putative aromatic acid exporter C-terminal" evidence="7">
    <location>
        <begin position="147"/>
        <end position="308"/>
    </location>
</feature>
<dbReference type="InterPro" id="IPR038323">
    <property type="entry name" value="ArAE_1_C_sf"/>
</dbReference>
<evidence type="ECO:0000259" key="7">
    <source>
        <dbReference type="Pfam" id="PF11728"/>
    </source>
</evidence>
<dbReference type="GO" id="GO:0005886">
    <property type="term" value="C:plasma membrane"/>
    <property type="evidence" value="ECO:0007669"/>
    <property type="project" value="UniProtKB-SubCell"/>
</dbReference>
<dbReference type="EMBL" id="LZDD01000001">
    <property type="protein sequence ID" value="OJF72394.1"/>
    <property type="molecule type" value="Genomic_DNA"/>
</dbReference>
<keyword evidence="9" id="KW-1185">Reference proteome</keyword>
<proteinExistence type="predicted"/>
<feature type="transmembrane region" description="Helical" evidence="6">
    <location>
        <begin position="58"/>
        <end position="85"/>
    </location>
</feature>
<dbReference type="Proteomes" id="UP000182015">
    <property type="component" value="Unassembled WGS sequence"/>
</dbReference>
<dbReference type="AlphaFoldDB" id="A0A1L8MNN5"/>
<evidence type="ECO:0000313" key="8">
    <source>
        <dbReference type="EMBL" id="OJF72394.1"/>
    </source>
</evidence>
<dbReference type="Pfam" id="PF11728">
    <property type="entry name" value="ArAE_1_C"/>
    <property type="match status" value="1"/>
</dbReference>
<evidence type="ECO:0000256" key="6">
    <source>
        <dbReference type="SAM" id="Phobius"/>
    </source>
</evidence>
<evidence type="ECO:0000256" key="3">
    <source>
        <dbReference type="ARBA" id="ARBA00022692"/>
    </source>
</evidence>
<keyword evidence="4 6" id="KW-1133">Transmembrane helix</keyword>
<protein>
    <recommendedName>
        <fullName evidence="7">Putative aromatic acid exporter C-terminal domain-containing protein</fullName>
    </recommendedName>
</protein>
<dbReference type="STRING" id="1856638.A9Q68_02310"/>
<comment type="subcellular location">
    <subcellularLocation>
        <location evidence="1">Cell membrane</location>
        <topology evidence="1">Multi-pass membrane protein</topology>
    </subcellularLocation>
</comment>
<evidence type="ECO:0000256" key="2">
    <source>
        <dbReference type="ARBA" id="ARBA00022475"/>
    </source>
</evidence>
<reference evidence="9" key="1">
    <citation type="submission" date="2016-06" db="EMBL/GenBank/DDBJ databases">
        <authorList>
            <person name="de Vries S.P.W."/>
            <person name="Hadjirin N.F."/>
            <person name="Lay E.M."/>
            <person name="Zadoks R.N."/>
            <person name="Peacock S.J."/>
            <person name="Parkhill J."/>
            <person name="Grant A.J."/>
            <person name="Mcdougall S."/>
            <person name="Holmes M.A."/>
        </authorList>
    </citation>
    <scope>NUCLEOTIDE SEQUENCE [LARGE SCALE GENOMIC DNA]</scope>
    <source>
        <strain evidence="9">NZ1587</strain>
    </source>
</reference>
<evidence type="ECO:0000313" key="9">
    <source>
        <dbReference type="Proteomes" id="UP000182015"/>
    </source>
</evidence>
<dbReference type="InterPro" id="IPR052984">
    <property type="entry name" value="UPF0421"/>
</dbReference>
<evidence type="ECO:0000256" key="4">
    <source>
        <dbReference type="ARBA" id="ARBA00022989"/>
    </source>
</evidence>